<dbReference type="PANTHER" id="PTHR13924:SF10">
    <property type="entry name" value="TRANSFORMING ACIDIC COILED-COIL PROTEIN, ISOFORM K"/>
    <property type="match status" value="1"/>
</dbReference>
<evidence type="ECO:0000259" key="9">
    <source>
        <dbReference type="Pfam" id="PF05010"/>
    </source>
</evidence>
<name>A0ABD3VTD8_SINWO</name>
<comment type="similarity">
    <text evidence="2">Belongs to the TACC family.</text>
</comment>
<evidence type="ECO:0000256" key="4">
    <source>
        <dbReference type="ARBA" id="ARBA00022553"/>
    </source>
</evidence>
<feature type="compositionally biased region" description="Polar residues" evidence="8">
    <location>
        <begin position="348"/>
        <end position="359"/>
    </location>
</feature>
<dbReference type="Gene3D" id="1.20.5.1700">
    <property type="match status" value="1"/>
</dbReference>
<dbReference type="EMBL" id="JBJQND010000010">
    <property type="protein sequence ID" value="KAL3864615.1"/>
    <property type="molecule type" value="Genomic_DNA"/>
</dbReference>
<feature type="compositionally biased region" description="Polar residues" evidence="8">
    <location>
        <begin position="167"/>
        <end position="176"/>
    </location>
</feature>
<evidence type="ECO:0000256" key="5">
    <source>
        <dbReference type="ARBA" id="ARBA00023054"/>
    </source>
</evidence>
<feature type="region of interest" description="Disordered" evidence="8">
    <location>
        <begin position="894"/>
        <end position="916"/>
    </location>
</feature>
<dbReference type="InterPro" id="IPR007707">
    <property type="entry name" value="TACC_C"/>
</dbReference>
<dbReference type="Proteomes" id="UP001634394">
    <property type="component" value="Unassembled WGS sequence"/>
</dbReference>
<dbReference type="PANTHER" id="PTHR13924">
    <property type="entry name" value="TRANSFORMING ACIDIC COILED-COIL CONTAINING PROTEIN 1/2"/>
    <property type="match status" value="1"/>
</dbReference>
<dbReference type="GO" id="GO:0005856">
    <property type="term" value="C:cytoskeleton"/>
    <property type="evidence" value="ECO:0007669"/>
    <property type="project" value="UniProtKB-SubCell"/>
</dbReference>
<feature type="coiled-coil region" evidence="7">
    <location>
        <begin position="996"/>
        <end position="1076"/>
    </location>
</feature>
<comment type="subcellular location">
    <subcellularLocation>
        <location evidence="1">Cytoplasm</location>
        <location evidence="1">Cytoskeleton</location>
    </subcellularLocation>
</comment>
<feature type="region of interest" description="Disordered" evidence="8">
    <location>
        <begin position="388"/>
        <end position="411"/>
    </location>
</feature>
<feature type="region of interest" description="Disordered" evidence="8">
    <location>
        <begin position="145"/>
        <end position="180"/>
    </location>
</feature>
<accession>A0ABD3VTD8</accession>
<feature type="region of interest" description="Disordered" evidence="8">
    <location>
        <begin position="348"/>
        <end position="371"/>
    </location>
</feature>
<sequence>MTDQENLIQFSGCDENNPLSQGEITVFQKPGTPVIVHSILKASTRDNLIQLQTPVLKEPKRLKVHFETPSQHSSSLLETKTYSETEEQSLAGMDAIRDLDEKENWIERNFILTTMDHDDYMTFSKDILLDIIADMPITNGDEKHKEVNEQGLNTEGRWDDSKKDGIASQSDDLNSQFKEKKLENSDIEMGTVSNMTESSDNEKTEHSLIRSGAVAARVQNDSDMQPKEEYYIHGKRDDILDFESGKEAENMHDKAVSSDDEFLSADEDLPEGEKVNSHETIDPKRLHDFNFDDLDWLNPFPTKTTDGEAGVRKGLSKDHISDISNCNQTLEVALDAGYLSQPTHQIVNSTVGNKNPIQSESEEKSENYQTETDLLFSTLPRKQMPGHFESQLKSVSPSQGHNGTDDNGPIKSRKLISNISNEITNEHLFITKCEMVNSVDCSDNLVESVSSIANSPIVKMKDVAQKRLETSLTGDLPNKASKADNEVIRTSKPIQQLKSFSNKSYEPDLENDVDPFRPKKQLMNSQSTSDRIEEIDDVSMESLKPGKPSTNSNKPELKAAVIDPCKQSKQLINSFVITGDTEIDPFKTKKQLPNSPFASGLDVDPFKPSKMLSNSPVSTGADLDPFKPSKLLSNSPVSTGAEVDPFKPSKMLSNSPVSACADLDPFKPSKMLSNSPVSACADLDPFKPSKMLSNSPVFKESSGNLEIYPSEPMTQLKVTPSKYSPNMEYLSEGDLQTCNTFSGISATEGPLSSQETAKQITCCNPSEQGLKMVHEDEDEDDLTVHTVAKRSQMDFPTGEQDFGLDTNASLDEAQFVPATEVFNDPAMLDMLEQFGRSENKTESTLSRISLYVKFDPLVKNEMGPANPRRISIRPKQLEKVKEFGLEESFLLLGTPPKRSKKPVPPRDPNVTPTGIVSTKRNKSVDMLFSISPEDQDQKTESCFQQPPCTPLLIGDDDCQDGIIEVLKYTEVDWKKMKRQMTLEFQGYLLNKEREWSQEMEAKTKASQKEIREAQEKGNKLQANIENLMMVLSEYEKMINTLIAEKETVSSKSKENIEEIKKERDEIKKERDQALEDLRSLDKFVSDFHRRYDKMKTALEGYVQNEAVLKKTAEDYQQRLIKTEKKLAVTKQDADKLEPVTKELEKVMAAKESEVSRLEAALKMKDLQISKLEQSLEQKDKEVKEVTDICEKLLGGVTHK</sequence>
<evidence type="ECO:0000256" key="1">
    <source>
        <dbReference type="ARBA" id="ARBA00004245"/>
    </source>
</evidence>
<feature type="compositionally biased region" description="Polar residues" evidence="8">
    <location>
        <begin position="492"/>
        <end position="504"/>
    </location>
</feature>
<feature type="region of interest" description="Disordered" evidence="8">
    <location>
        <begin position="614"/>
        <end position="648"/>
    </location>
</feature>
<evidence type="ECO:0000256" key="6">
    <source>
        <dbReference type="ARBA" id="ARBA00023212"/>
    </source>
</evidence>
<gene>
    <name evidence="10" type="ORF">ACJMK2_006280</name>
</gene>
<feature type="domain" description="Transforming acidic coiled-coil-containing protein C-terminal" evidence="9">
    <location>
        <begin position="997"/>
        <end position="1192"/>
    </location>
</feature>
<organism evidence="10 11">
    <name type="scientific">Sinanodonta woodiana</name>
    <name type="common">Chinese pond mussel</name>
    <name type="synonym">Anodonta woodiana</name>
    <dbReference type="NCBI Taxonomy" id="1069815"/>
    <lineage>
        <taxon>Eukaryota</taxon>
        <taxon>Metazoa</taxon>
        <taxon>Spiralia</taxon>
        <taxon>Lophotrochozoa</taxon>
        <taxon>Mollusca</taxon>
        <taxon>Bivalvia</taxon>
        <taxon>Autobranchia</taxon>
        <taxon>Heteroconchia</taxon>
        <taxon>Palaeoheterodonta</taxon>
        <taxon>Unionida</taxon>
        <taxon>Unionoidea</taxon>
        <taxon>Unionidae</taxon>
        <taxon>Unioninae</taxon>
        <taxon>Sinanodonta</taxon>
    </lineage>
</organism>
<keyword evidence="5 7" id="KW-0175">Coiled coil</keyword>
<dbReference type="Pfam" id="PF05010">
    <property type="entry name" value="TACC_C"/>
    <property type="match status" value="1"/>
</dbReference>
<comment type="caution">
    <text evidence="10">The sequence shown here is derived from an EMBL/GenBank/DDBJ whole genome shotgun (WGS) entry which is preliminary data.</text>
</comment>
<feature type="region of interest" description="Disordered" evidence="8">
    <location>
        <begin position="475"/>
        <end position="555"/>
    </location>
</feature>
<dbReference type="Pfam" id="PF25777">
    <property type="entry name" value="Aurora-A_bind_TACC3"/>
    <property type="match status" value="1"/>
</dbReference>
<dbReference type="InterPro" id="IPR057663">
    <property type="entry name" value="TACC3_Aurora-A_bind"/>
</dbReference>
<proteinExistence type="inferred from homology"/>
<feature type="compositionally biased region" description="Polar residues" evidence="8">
    <location>
        <begin position="391"/>
        <end position="402"/>
    </location>
</feature>
<feature type="compositionally biased region" description="Basic and acidic residues" evidence="8">
    <location>
        <begin position="156"/>
        <end position="165"/>
    </location>
</feature>
<evidence type="ECO:0000256" key="8">
    <source>
        <dbReference type="SAM" id="MobiDB-lite"/>
    </source>
</evidence>
<reference evidence="10 11" key="1">
    <citation type="submission" date="2024-11" db="EMBL/GenBank/DDBJ databases">
        <title>Chromosome-level genome assembly of the freshwater bivalve Anodonta woodiana.</title>
        <authorList>
            <person name="Chen X."/>
        </authorList>
    </citation>
    <scope>NUCLEOTIDE SEQUENCE [LARGE SCALE GENOMIC DNA]</scope>
    <source>
        <strain evidence="10">MN2024</strain>
        <tissue evidence="10">Gills</tissue>
    </source>
</reference>
<keyword evidence="11" id="KW-1185">Reference proteome</keyword>
<dbReference type="AlphaFoldDB" id="A0ABD3VTD8"/>
<keyword evidence="4" id="KW-0597">Phosphoprotein</keyword>
<dbReference type="InterPro" id="IPR039915">
    <property type="entry name" value="TACC"/>
</dbReference>
<keyword evidence="6" id="KW-0206">Cytoskeleton</keyword>
<evidence type="ECO:0000256" key="7">
    <source>
        <dbReference type="SAM" id="Coils"/>
    </source>
</evidence>
<evidence type="ECO:0000313" key="11">
    <source>
        <dbReference type="Proteomes" id="UP001634394"/>
    </source>
</evidence>
<evidence type="ECO:0000256" key="3">
    <source>
        <dbReference type="ARBA" id="ARBA00022490"/>
    </source>
</evidence>
<evidence type="ECO:0000313" key="10">
    <source>
        <dbReference type="EMBL" id="KAL3864615.1"/>
    </source>
</evidence>
<keyword evidence="3" id="KW-0963">Cytoplasm</keyword>
<feature type="coiled-coil region" evidence="7">
    <location>
        <begin position="1112"/>
        <end position="1188"/>
    </location>
</feature>
<evidence type="ECO:0000256" key="2">
    <source>
        <dbReference type="ARBA" id="ARBA00009423"/>
    </source>
</evidence>
<protein>
    <recommendedName>
        <fullName evidence="9">Transforming acidic coiled-coil-containing protein C-terminal domain-containing protein</fullName>
    </recommendedName>
</protein>